<dbReference type="InterPro" id="IPR043128">
    <property type="entry name" value="Rev_trsase/Diguanyl_cyclase"/>
</dbReference>
<reference evidence="3" key="1">
    <citation type="submission" date="2024-01" db="EMBL/GenBank/DDBJ databases">
        <authorList>
            <person name="Webb A."/>
        </authorList>
    </citation>
    <scope>NUCLEOTIDE SEQUENCE</scope>
    <source>
        <strain evidence="3">Pm1</strain>
    </source>
</reference>
<comment type="caution">
    <text evidence="3">The sequence shown here is derived from an EMBL/GenBank/DDBJ whole genome shotgun (WGS) entry which is preliminary data.</text>
</comment>
<dbReference type="Proteomes" id="UP001162060">
    <property type="component" value="Unassembled WGS sequence"/>
</dbReference>
<organism evidence="3 4">
    <name type="scientific">Peronospora matthiolae</name>
    <dbReference type="NCBI Taxonomy" id="2874970"/>
    <lineage>
        <taxon>Eukaryota</taxon>
        <taxon>Sar</taxon>
        <taxon>Stramenopiles</taxon>
        <taxon>Oomycota</taxon>
        <taxon>Peronosporomycetes</taxon>
        <taxon>Peronosporales</taxon>
        <taxon>Peronosporaceae</taxon>
        <taxon>Peronospora</taxon>
    </lineage>
</organism>
<dbReference type="InterPro" id="IPR041577">
    <property type="entry name" value="RT_RNaseH_2"/>
</dbReference>
<dbReference type="EMBL" id="CAKLBY020000297">
    <property type="protein sequence ID" value="CAK7943281.1"/>
    <property type="molecule type" value="Genomic_DNA"/>
</dbReference>
<dbReference type="SUPFAM" id="SSF56672">
    <property type="entry name" value="DNA/RNA polymerases"/>
    <property type="match status" value="1"/>
</dbReference>
<dbReference type="Pfam" id="PF17921">
    <property type="entry name" value="Integrase_H2C2"/>
    <property type="match status" value="1"/>
</dbReference>
<feature type="domain" description="Reverse transcriptase" evidence="2">
    <location>
        <begin position="174"/>
        <end position="359"/>
    </location>
</feature>
<dbReference type="PANTHER" id="PTHR37984:SF5">
    <property type="entry name" value="PROTEIN NYNRIN-LIKE"/>
    <property type="match status" value="1"/>
</dbReference>
<dbReference type="InterPro" id="IPR043502">
    <property type="entry name" value="DNA/RNA_pol_sf"/>
</dbReference>
<dbReference type="PROSITE" id="PS50878">
    <property type="entry name" value="RT_POL"/>
    <property type="match status" value="1"/>
</dbReference>
<dbReference type="PANTHER" id="PTHR37984">
    <property type="entry name" value="PROTEIN CBG26694"/>
    <property type="match status" value="1"/>
</dbReference>
<proteinExistence type="predicted"/>
<protein>
    <recommendedName>
        <fullName evidence="2">Reverse transcriptase domain-containing protein</fullName>
    </recommendedName>
</protein>
<dbReference type="CDD" id="cd09274">
    <property type="entry name" value="RNase_HI_RT_Ty3"/>
    <property type="match status" value="1"/>
</dbReference>
<dbReference type="AlphaFoldDB" id="A0AAV1V8N4"/>
<gene>
    <name evidence="3" type="ORF">PM001_LOCUS28431</name>
</gene>
<evidence type="ECO:0000259" key="2">
    <source>
        <dbReference type="PROSITE" id="PS50878"/>
    </source>
</evidence>
<dbReference type="Pfam" id="PF00078">
    <property type="entry name" value="RVT_1"/>
    <property type="match status" value="1"/>
</dbReference>
<dbReference type="Gene3D" id="3.30.70.270">
    <property type="match status" value="2"/>
</dbReference>
<dbReference type="Gene3D" id="3.10.10.10">
    <property type="entry name" value="HIV Type 1 Reverse Transcriptase, subunit A, domain 1"/>
    <property type="match status" value="1"/>
</dbReference>
<dbReference type="InterPro" id="IPR041588">
    <property type="entry name" value="Integrase_H2C2"/>
</dbReference>
<dbReference type="Gene3D" id="1.10.340.70">
    <property type="match status" value="1"/>
</dbReference>
<sequence>MTETLNVLVNDGSSVGAYTLDLIAPTKLTSEITQLPTLKHKRFLRDLRSGKVKQICVLVADDECVADIRSATMFTENERVLSSSSMDESVLDEKTRAERYDSQSWESLKKNPHYEDLVEFKDVFPETVPCESPKDKGNRHEVELKPGSKYCVMKQWPLPLEQVLAIDKFFADRLAAGHVRESTSPHSSPTFCVRKATGGWRIVHAFNKLNAATVPAQTPIPRKDVIIDGMAKSTIFSSMDLMDGFYQILMRERDIPYTTVSTPSGMLWEWLVMPQGLSNAPATFNRCVSHLSRPVREFAPSYFDDVFIHSRAMDGKSDVEVHRYHVRQVLTIMRKHQMFANLKKCIFAASEIPLLGCTVGKNGVRPDPEKIEAITDWPVPVDVKGLQKFLGLAAYLNKYSRNYAEMTVHLSRLLEKNERWLWNAECQRSFDGIKQSLIQSPVLAIADQDRPFHVVCDASGFAIGCALMQYDLEGVERVVCYQSRQLQPAERKYPVHDKELLAMNKQPAPSQRMARWLSFFAEYNFTVEYKPGRLNVVADALSRRPDFEPVVKPNSETATVAVMTSSIPSSTLYDDVRRAYAQDGEIMKLLTHLSQPSRESLKRLSSAYRSASDRYITRDGLLYYTAFTGDTPRVVIPDDTDLRLRIMFEYHDAPIGVHRGREKTYLTVSRDFYWPRQYQFVREYVRACEVCQRVKSSPSLRAPLQPLPVPAASWESISMDFVFGLPKDARGNTGILV</sequence>
<dbReference type="InterPro" id="IPR050951">
    <property type="entry name" value="Retrovirus_Pol_polyprotein"/>
</dbReference>
<dbReference type="GO" id="GO:0003824">
    <property type="term" value="F:catalytic activity"/>
    <property type="evidence" value="ECO:0007669"/>
    <property type="project" value="UniProtKB-KW"/>
</dbReference>
<dbReference type="Pfam" id="PF17919">
    <property type="entry name" value="RT_RNaseH_2"/>
    <property type="match status" value="1"/>
</dbReference>
<evidence type="ECO:0000313" key="3">
    <source>
        <dbReference type="EMBL" id="CAK7943281.1"/>
    </source>
</evidence>
<evidence type="ECO:0000256" key="1">
    <source>
        <dbReference type="ARBA" id="ARBA00023268"/>
    </source>
</evidence>
<dbReference type="CDD" id="cd01647">
    <property type="entry name" value="RT_LTR"/>
    <property type="match status" value="1"/>
</dbReference>
<evidence type="ECO:0000313" key="4">
    <source>
        <dbReference type="Proteomes" id="UP001162060"/>
    </source>
</evidence>
<dbReference type="InterPro" id="IPR000477">
    <property type="entry name" value="RT_dom"/>
</dbReference>
<accession>A0AAV1V8N4</accession>
<dbReference type="FunFam" id="3.30.70.270:FF:000063">
    <property type="entry name" value="Zinc knuckle domaincontaining protein"/>
    <property type="match status" value="1"/>
</dbReference>
<name>A0AAV1V8N4_9STRA</name>
<keyword evidence="1" id="KW-0511">Multifunctional enzyme</keyword>